<evidence type="ECO:0000259" key="5">
    <source>
        <dbReference type="PROSITE" id="PS50018"/>
    </source>
</evidence>
<feature type="compositionally biased region" description="Polar residues" evidence="3">
    <location>
        <begin position="58"/>
        <end position="73"/>
    </location>
</feature>
<reference evidence="7" key="1">
    <citation type="submission" date="2025-08" db="UniProtKB">
        <authorList>
            <consortium name="RefSeq"/>
        </authorList>
    </citation>
    <scope>IDENTIFICATION</scope>
    <source>
        <tissue evidence="7">Blood</tissue>
    </source>
</reference>
<dbReference type="InterPro" id="IPR057606">
    <property type="entry name" value="SynGAP1-like_PH"/>
</dbReference>
<dbReference type="SMART" id="SM00239">
    <property type="entry name" value="C2"/>
    <property type="match status" value="1"/>
</dbReference>
<dbReference type="PROSITE" id="PS50018">
    <property type="entry name" value="RAS_GTPASE_ACTIV_2"/>
    <property type="match status" value="1"/>
</dbReference>
<dbReference type="Gene3D" id="1.10.506.10">
    <property type="entry name" value="GTPase Activation - p120gap, domain 1"/>
    <property type="match status" value="2"/>
</dbReference>
<dbReference type="InterPro" id="IPR023152">
    <property type="entry name" value="RasGAP_CS"/>
</dbReference>
<dbReference type="PROSITE" id="PS00509">
    <property type="entry name" value="RAS_GTPASE_ACTIV_1"/>
    <property type="match status" value="1"/>
</dbReference>
<evidence type="ECO:0000313" key="6">
    <source>
        <dbReference type="Proteomes" id="UP001190640"/>
    </source>
</evidence>
<dbReference type="PROSITE" id="PS50004">
    <property type="entry name" value="C2"/>
    <property type="match status" value="1"/>
</dbReference>
<feature type="domain" description="C2" evidence="4">
    <location>
        <begin position="332"/>
        <end position="451"/>
    </location>
</feature>
<protein>
    <submittedName>
        <fullName evidence="7">RAS protein activator like-3</fullName>
    </submittedName>
</protein>
<dbReference type="SUPFAM" id="SSF49562">
    <property type="entry name" value="C2 domain (Calcium/lipid-binding domain, CaLB)"/>
    <property type="match status" value="1"/>
</dbReference>
<proteinExistence type="predicted"/>
<sequence length="1076" mass="120893">MKMEASFKSRHRAEAPSLLRSYRWQTVLQNGGKETELAPSTASGSSGHGGKQQRWKRAQSQTESELSEPTSEQKVPAAVPMDSRAAAKRSVFRRAFSTPAKIPKAQEGGGKMSLRKYLRSMSHWKNQEGAPRSDRETKEASKGGNAAVQLAPLALVAVPDAPLWDVASVSLLDRQLVLMGRDEESVLQNRTRTSSSVSETSSVYPVLCGQMNYAISCDGRSFLDSQSPEKVLPQESPSVPQLSNVKGLLWRRLRDRKERIQARTDSSAGTAANGNREVLPGPELILDLTKEKDVLIRPLHSSLLGKRYCFEVLTAGGRRCFSCTSAIERTRWMEDLCRAVQPSKDNCERTEHMLSLWVYEARDLAPRKPCFCELRLDGALYARTTTKQSSPTGTIFWGEHFDLKSLPPAQELQVCLVQEEDGQRHKGSTVASVAVPLKDLAAVRQPLEKWYPMGRSKPNMPSLRLRGRYCSIHVLPIVQYKEFAEYLTFHYRELCAVLEHSLNARDKEELTGALVRILQSTGKAKAFLIDLGIAELDRFDEREALIFRENTLATKAIDEYMKLVGGPYLLDTLSDVLAHLYSLENSCEVDPSKCAVSDLADNRGNLQQICGEVFQRIDRSSHSFPAELSEVFTAWQEECQLRAKAGIGRRLVSASLFLRFLCPAIMSPSLFGLTQEYPDDATSRTLILVAKVIQNLANFTTFGEKEAYMSFMNEFLEYNSDNMAAFLDRVSSPGNTISFADYCDSIDLALELSILHSLLWDIVSGLEERTQERLEPLPTILRAIQKGTPVPVSVQLGSNTDKRGTENQKPGFVPPRELGKHNPLIKSHSMTNIQKARGKEEPLAPSPQTKTSKVHRTQSVPTQSKAARHLRKPGSSEPCSSHPCGNSSRASRETSKLHPSGSLPRKPTVPWLRYSEEAAETQSSFCAVQSLEQYGRQMEEMQRELTSAKDKQKLYEEQWERLAAQNQRLLEEQARFQEQEEILYKRLEDAESCFAQLNSRVLAVENAWKKDREKLQSTEEKAKCLEHRLSRMERDHDQLLQAVSQMLGYRGKSINSLQRPLSGPVWVNRTENGNEI</sequence>
<keyword evidence="2" id="KW-0175">Coiled coil</keyword>
<evidence type="ECO:0000259" key="4">
    <source>
        <dbReference type="PROSITE" id="PS50004"/>
    </source>
</evidence>
<feature type="compositionally biased region" description="Basic and acidic residues" evidence="3">
    <location>
        <begin position="131"/>
        <end position="141"/>
    </location>
</feature>
<dbReference type="InterPro" id="IPR039360">
    <property type="entry name" value="Ras_GTPase"/>
</dbReference>
<feature type="region of interest" description="Disordered" evidence="3">
    <location>
        <begin position="791"/>
        <end position="908"/>
    </location>
</feature>
<feature type="region of interest" description="Disordered" evidence="3">
    <location>
        <begin position="123"/>
        <end position="144"/>
    </location>
</feature>
<dbReference type="CDD" id="cd05136">
    <property type="entry name" value="RasGAP_DAB2IP"/>
    <property type="match status" value="1"/>
</dbReference>
<dbReference type="SUPFAM" id="SSF90257">
    <property type="entry name" value="Myosin rod fragments"/>
    <property type="match status" value="1"/>
</dbReference>
<dbReference type="SUPFAM" id="SSF50729">
    <property type="entry name" value="PH domain-like"/>
    <property type="match status" value="1"/>
</dbReference>
<dbReference type="SMART" id="SM00323">
    <property type="entry name" value="RasGAP"/>
    <property type="match status" value="1"/>
</dbReference>
<evidence type="ECO:0000256" key="1">
    <source>
        <dbReference type="ARBA" id="ARBA00022468"/>
    </source>
</evidence>
<name>A0AA97KNJ0_EUBMA</name>
<evidence type="ECO:0000256" key="2">
    <source>
        <dbReference type="SAM" id="Coils"/>
    </source>
</evidence>
<dbReference type="Pfam" id="PF25321">
    <property type="entry name" value="PH_RASGAP"/>
    <property type="match status" value="1"/>
</dbReference>
<dbReference type="KEGG" id="emc:129346021"/>
<accession>A0AA97KNJ0</accession>
<dbReference type="PANTHER" id="PTHR10194:SF96">
    <property type="entry name" value="RAS PROTEIN ACTIVATOR LIKE-3"/>
    <property type="match status" value="1"/>
</dbReference>
<keyword evidence="1" id="KW-0343">GTPase activation</keyword>
<dbReference type="GO" id="GO:0005096">
    <property type="term" value="F:GTPase activator activity"/>
    <property type="evidence" value="ECO:0007669"/>
    <property type="project" value="UniProtKB-KW"/>
</dbReference>
<feature type="coiled-coil region" evidence="2">
    <location>
        <begin position="1015"/>
        <end position="1042"/>
    </location>
</feature>
<feature type="compositionally biased region" description="Polar residues" evidence="3">
    <location>
        <begin position="877"/>
        <end position="889"/>
    </location>
</feature>
<evidence type="ECO:0000313" key="7">
    <source>
        <dbReference type="RefSeq" id="XP_054859245.1"/>
    </source>
</evidence>
<dbReference type="InterPro" id="IPR035892">
    <property type="entry name" value="C2_domain_sf"/>
</dbReference>
<dbReference type="InterPro" id="IPR000008">
    <property type="entry name" value="C2_dom"/>
</dbReference>
<dbReference type="GeneID" id="129346021"/>
<dbReference type="Proteomes" id="UP001190640">
    <property type="component" value="Chromosome 19"/>
</dbReference>
<dbReference type="RefSeq" id="XP_054859245.1">
    <property type="nucleotide sequence ID" value="XM_055003270.1"/>
</dbReference>
<dbReference type="InterPro" id="IPR001936">
    <property type="entry name" value="RasGAP_dom"/>
</dbReference>
<feature type="coiled-coil region" evidence="2">
    <location>
        <begin position="931"/>
        <end position="982"/>
    </location>
</feature>
<keyword evidence="6" id="KW-1185">Reference proteome</keyword>
<feature type="region of interest" description="Disordered" evidence="3">
    <location>
        <begin position="1"/>
        <end position="80"/>
    </location>
</feature>
<dbReference type="Gene3D" id="2.60.40.150">
    <property type="entry name" value="C2 domain"/>
    <property type="match status" value="1"/>
</dbReference>
<feature type="domain" description="Ras-GAP" evidence="5">
    <location>
        <begin position="506"/>
        <end position="698"/>
    </location>
</feature>
<dbReference type="Pfam" id="PF00616">
    <property type="entry name" value="RasGAP"/>
    <property type="match status" value="1"/>
</dbReference>
<gene>
    <name evidence="7" type="primary">RASAL3</name>
</gene>
<dbReference type="SUPFAM" id="SSF48350">
    <property type="entry name" value="GTPase activation domain, GAP"/>
    <property type="match status" value="1"/>
</dbReference>
<dbReference type="CTD" id="64926"/>
<dbReference type="AlphaFoldDB" id="A0AA97KNJ0"/>
<evidence type="ECO:0000256" key="3">
    <source>
        <dbReference type="SAM" id="MobiDB-lite"/>
    </source>
</evidence>
<dbReference type="InterPro" id="IPR008936">
    <property type="entry name" value="Rho_GTPase_activation_prot"/>
</dbReference>
<feature type="compositionally biased region" description="Polar residues" evidence="3">
    <location>
        <begin position="846"/>
        <end position="865"/>
    </location>
</feature>
<dbReference type="PANTHER" id="PTHR10194">
    <property type="entry name" value="RAS GTPASE-ACTIVATING PROTEINS"/>
    <property type="match status" value="1"/>
</dbReference>
<organism evidence="6 7">
    <name type="scientific">Eublepharis macularius</name>
    <name type="common">Leopard gecko</name>
    <name type="synonym">Cyrtodactylus macularius</name>
    <dbReference type="NCBI Taxonomy" id="481883"/>
    <lineage>
        <taxon>Eukaryota</taxon>
        <taxon>Metazoa</taxon>
        <taxon>Chordata</taxon>
        <taxon>Craniata</taxon>
        <taxon>Vertebrata</taxon>
        <taxon>Euteleostomi</taxon>
        <taxon>Lepidosauria</taxon>
        <taxon>Squamata</taxon>
        <taxon>Bifurcata</taxon>
        <taxon>Gekkota</taxon>
        <taxon>Eublepharidae</taxon>
        <taxon>Eublepharinae</taxon>
        <taxon>Eublepharis</taxon>
    </lineage>
</organism>